<feature type="transmembrane region" description="Helical" evidence="14">
    <location>
        <begin position="953"/>
        <end position="978"/>
    </location>
</feature>
<dbReference type="GO" id="GO:0016887">
    <property type="term" value="F:ATP hydrolysis activity"/>
    <property type="evidence" value="ECO:0007669"/>
    <property type="project" value="InterPro"/>
</dbReference>
<dbReference type="GO" id="GO:0005524">
    <property type="term" value="F:ATP binding"/>
    <property type="evidence" value="ECO:0007669"/>
    <property type="project" value="UniProtKB-KW"/>
</dbReference>
<evidence type="ECO:0000256" key="4">
    <source>
        <dbReference type="ARBA" id="ARBA00022840"/>
    </source>
</evidence>
<evidence type="ECO:0000256" key="7">
    <source>
        <dbReference type="ARBA" id="ARBA00023053"/>
    </source>
</evidence>
<dbReference type="PANTHER" id="PTHR43294">
    <property type="entry name" value="SODIUM/POTASSIUM-TRANSPORTING ATPASE SUBUNIT ALPHA"/>
    <property type="match status" value="1"/>
</dbReference>
<dbReference type="Gene3D" id="3.40.50.1000">
    <property type="entry name" value="HAD superfamily/HAD-like"/>
    <property type="match status" value="1"/>
</dbReference>
<organism evidence="16 17">
    <name type="scientific">Symbiodinium pilosum</name>
    <name type="common">Dinoflagellate</name>
    <dbReference type="NCBI Taxonomy" id="2952"/>
    <lineage>
        <taxon>Eukaryota</taxon>
        <taxon>Sar</taxon>
        <taxon>Alveolata</taxon>
        <taxon>Dinophyceae</taxon>
        <taxon>Suessiales</taxon>
        <taxon>Symbiodiniaceae</taxon>
        <taxon>Symbiodinium</taxon>
    </lineage>
</organism>
<dbReference type="Pfam" id="PF00689">
    <property type="entry name" value="Cation_ATPase_C"/>
    <property type="match status" value="1"/>
</dbReference>
<dbReference type="PRINTS" id="PR00119">
    <property type="entry name" value="CATATPASE"/>
</dbReference>
<dbReference type="GO" id="GO:0006883">
    <property type="term" value="P:intracellular sodium ion homeostasis"/>
    <property type="evidence" value="ECO:0007669"/>
    <property type="project" value="TreeGrafter"/>
</dbReference>
<keyword evidence="2 14" id="KW-0812">Transmembrane</keyword>
<dbReference type="InterPro" id="IPR008250">
    <property type="entry name" value="ATPase_P-typ_transduc_dom_A_sf"/>
</dbReference>
<evidence type="ECO:0000256" key="14">
    <source>
        <dbReference type="SAM" id="Phobius"/>
    </source>
</evidence>
<proteinExistence type="predicted"/>
<dbReference type="SUPFAM" id="SSF81660">
    <property type="entry name" value="Metal cation-transporting ATPase, ATP-binding domain N"/>
    <property type="match status" value="1"/>
</dbReference>
<dbReference type="SUPFAM" id="SSF56784">
    <property type="entry name" value="HAD-like"/>
    <property type="match status" value="1"/>
</dbReference>
<evidence type="ECO:0000256" key="12">
    <source>
        <dbReference type="ARBA" id="ARBA00067200"/>
    </source>
</evidence>
<dbReference type="NCBIfam" id="TIGR01494">
    <property type="entry name" value="ATPase_P-type"/>
    <property type="match status" value="2"/>
</dbReference>
<dbReference type="Gene3D" id="2.70.150.10">
    <property type="entry name" value="Calcium-transporting ATPase, cytoplasmic transduction domain A"/>
    <property type="match status" value="1"/>
</dbReference>
<dbReference type="SUPFAM" id="SSF81653">
    <property type="entry name" value="Calcium ATPase, transduction domain A"/>
    <property type="match status" value="1"/>
</dbReference>
<feature type="region of interest" description="Disordered" evidence="13">
    <location>
        <begin position="1"/>
        <end position="25"/>
    </location>
</feature>
<dbReference type="GO" id="GO:0030007">
    <property type="term" value="P:intracellular potassium ion homeostasis"/>
    <property type="evidence" value="ECO:0007669"/>
    <property type="project" value="TreeGrafter"/>
</dbReference>
<dbReference type="InterPro" id="IPR023299">
    <property type="entry name" value="ATPase_P-typ_cyto_dom_N"/>
</dbReference>
<dbReference type="SFLD" id="SFLDS00003">
    <property type="entry name" value="Haloacid_Dehalogenase"/>
    <property type="match status" value="1"/>
</dbReference>
<keyword evidence="3" id="KW-0547">Nucleotide-binding</keyword>
<evidence type="ECO:0000256" key="6">
    <source>
        <dbReference type="ARBA" id="ARBA00022989"/>
    </source>
</evidence>
<evidence type="ECO:0000256" key="9">
    <source>
        <dbReference type="ARBA" id="ARBA00023201"/>
    </source>
</evidence>
<dbReference type="SUPFAM" id="SSF81665">
    <property type="entry name" value="Calcium ATPase, transmembrane domain M"/>
    <property type="match status" value="1"/>
</dbReference>
<evidence type="ECO:0000256" key="2">
    <source>
        <dbReference type="ARBA" id="ARBA00022692"/>
    </source>
</evidence>
<dbReference type="Pfam" id="PF13246">
    <property type="entry name" value="Cation_ATPase"/>
    <property type="match status" value="1"/>
</dbReference>
<keyword evidence="9" id="KW-0406">Ion transport</keyword>
<feature type="transmembrane region" description="Helical" evidence="14">
    <location>
        <begin position="36"/>
        <end position="61"/>
    </location>
</feature>
<feature type="transmembrane region" description="Helical" evidence="14">
    <location>
        <begin position="252"/>
        <end position="275"/>
    </location>
</feature>
<dbReference type="Gene3D" id="1.20.1110.10">
    <property type="entry name" value="Calcium-transporting ATPase, transmembrane domain"/>
    <property type="match status" value="1"/>
</dbReference>
<dbReference type="Pfam" id="PF00690">
    <property type="entry name" value="Cation_ATPase_N"/>
    <property type="match status" value="1"/>
</dbReference>
<dbReference type="PROSITE" id="PS00154">
    <property type="entry name" value="ATPASE_E1_E2"/>
    <property type="match status" value="1"/>
</dbReference>
<feature type="transmembrane region" description="Helical" evidence="14">
    <location>
        <begin position="73"/>
        <end position="95"/>
    </location>
</feature>
<gene>
    <name evidence="16" type="ORF">SPIL2461_LOCUS23249</name>
</gene>
<dbReference type="InterPro" id="IPR023298">
    <property type="entry name" value="ATPase_P-typ_TM_dom_sf"/>
</dbReference>
<sequence>ALLKSDPSRGLSEAKAEARLKKDGPNQLQQEPRLGLFMLFVLQLTSFIIILLIIAAIASIVVNATNEGKRDEILSYTTGMAIFILVLLNAGIAAYTEHQAGNALDALAKLSQPEVSVLRGGEVMSIPTVDVVKGDIVLLETGDVVPADLRLLEAADVKVDEKALTGEPDDVSKNTKIKEQTKLTPENMVFSGCPVASGKCKGIVVATGMNTRIGEIAKMMASQDDKAGGGPCDCLPTSAENKTPLQENVERLGARIGVLAIVVCIVVFIIGLLIGTKDPEFPESPSWVYMILIAVTLAVAAIPEGIPLCVTISLAIGCQEMVEKNVQVRKIAAVETLGSASVICSDKTGTLTEGKMTMTKMWSCGVDYNITGQGFDPTNGQVQRVGMLLPHGVNSNRDLGVRSTLLSALLCSDTVLFLAEDPDTGETTWQYRGNSSEAPIVVAARKIGLPEDIAGSYRRIVNIPFSSARKMMLTVSDVTGRTSICEGGMPLPRGTTCFTVCKGAPNWVIQSCTSILREDGAVLPLSEEEKARINAGVVDAYSDQALRVLAVAVGFRAEPPAQLESDDVPLDEKFKMLRSNLTLVGMVASLDPDREGVRESVLAAREAGIRVVMITGDYLKTATAIARRVEILRPEDNIAEAAVDCNSLRPNGDIYVPEDQMDDITSRVRVFARAKPADKLEIVKSLQRQGLVCAMTGDGVNDAPALNEANIGVAMGIQGTEVAKGAAEMILTDDNFTSIVKAVEKGRSIYAGIQKFVAFIMSVHIAEVIQIFFCVVVSMPLMRTPLQILFLILVTDLPPSIALGMEPGERNILQQPPRPKNEPIVLGWMWVSILLNGFVLSVVIIAVYTIALHHYLGVVFLEDILKAKEDKGESQGEVDDQLAKARTVAFISLVFCENVRAYICRSFSQPVWVDLCTNPVMQRAVLVAQVAMLCAVLIPFFSDQILGLDGLHIGLWGWLFSLTGPAATLVLCELSKLLTKWQMKRYQRQARFW</sequence>
<dbReference type="GO" id="GO:1902600">
    <property type="term" value="P:proton transmembrane transport"/>
    <property type="evidence" value="ECO:0007669"/>
    <property type="project" value="TreeGrafter"/>
</dbReference>
<dbReference type="InterPro" id="IPR050510">
    <property type="entry name" value="Cation_transp_ATPase_P-type"/>
</dbReference>
<dbReference type="InterPro" id="IPR044492">
    <property type="entry name" value="P_typ_ATPase_HD_dom"/>
</dbReference>
<dbReference type="InterPro" id="IPR004014">
    <property type="entry name" value="ATPase_P-typ_cation-transptr_N"/>
</dbReference>
<keyword evidence="17" id="KW-1185">Reference proteome</keyword>
<name>A0A812YCT4_SYMPI</name>
<dbReference type="EMBL" id="CAJNIZ010048082">
    <property type="protein sequence ID" value="CAE7781768.1"/>
    <property type="molecule type" value="Genomic_DNA"/>
</dbReference>
<feature type="transmembrane region" description="Helical" evidence="14">
    <location>
        <begin position="924"/>
        <end position="941"/>
    </location>
</feature>
<dbReference type="InterPro" id="IPR001757">
    <property type="entry name" value="P_typ_ATPase"/>
</dbReference>
<feature type="transmembrane region" description="Helical" evidence="14">
    <location>
        <begin position="756"/>
        <end position="779"/>
    </location>
</feature>
<feature type="compositionally biased region" description="Basic and acidic residues" evidence="13">
    <location>
        <begin position="12"/>
        <end position="24"/>
    </location>
</feature>
<dbReference type="GO" id="GO:0036376">
    <property type="term" value="P:sodium ion export across plasma membrane"/>
    <property type="evidence" value="ECO:0007669"/>
    <property type="project" value="TreeGrafter"/>
</dbReference>
<dbReference type="InterPro" id="IPR023214">
    <property type="entry name" value="HAD_sf"/>
</dbReference>
<evidence type="ECO:0000256" key="8">
    <source>
        <dbReference type="ARBA" id="ARBA00023136"/>
    </source>
</evidence>
<evidence type="ECO:0000259" key="15">
    <source>
        <dbReference type="SMART" id="SM00831"/>
    </source>
</evidence>
<dbReference type="InterPro" id="IPR006068">
    <property type="entry name" value="ATPase_P-typ_cation-transptr_C"/>
</dbReference>
<dbReference type="PANTHER" id="PTHR43294:SF20">
    <property type="entry name" value="P-TYPE ATPASE"/>
    <property type="match status" value="1"/>
</dbReference>
<evidence type="ECO:0000256" key="3">
    <source>
        <dbReference type="ARBA" id="ARBA00022741"/>
    </source>
</evidence>
<dbReference type="SFLD" id="SFLDF00027">
    <property type="entry name" value="p-type_atpase"/>
    <property type="match status" value="1"/>
</dbReference>
<evidence type="ECO:0000313" key="16">
    <source>
        <dbReference type="EMBL" id="CAE7781768.1"/>
    </source>
</evidence>
<keyword evidence="4" id="KW-0067">ATP-binding</keyword>
<feature type="domain" description="Cation-transporting P-type ATPase N-terminal" evidence="15">
    <location>
        <begin position="1"/>
        <end position="64"/>
    </location>
</feature>
<evidence type="ECO:0000256" key="10">
    <source>
        <dbReference type="ARBA" id="ARBA00035029"/>
    </source>
</evidence>
<protein>
    <recommendedName>
        <fullName evidence="12">P-type sodium-transporting ATPase4</fullName>
        <ecNumber evidence="10">7.2.2.3</ecNumber>
    </recommendedName>
</protein>
<keyword evidence="7" id="KW-0915">Sodium</keyword>
<keyword evidence="9" id="KW-0813">Transport</keyword>
<evidence type="ECO:0000256" key="1">
    <source>
        <dbReference type="ARBA" id="ARBA00004141"/>
    </source>
</evidence>
<dbReference type="AlphaFoldDB" id="A0A812YCT4"/>
<evidence type="ECO:0000313" key="17">
    <source>
        <dbReference type="Proteomes" id="UP000649617"/>
    </source>
</evidence>
<keyword evidence="9" id="KW-0739">Sodium transport</keyword>
<dbReference type="SFLD" id="SFLDG00002">
    <property type="entry name" value="C1.7:_P-type_atpase_like"/>
    <property type="match status" value="1"/>
</dbReference>
<dbReference type="GO" id="GO:0005391">
    <property type="term" value="F:P-type sodium:potassium-exchanging transporter activity"/>
    <property type="evidence" value="ECO:0007669"/>
    <property type="project" value="TreeGrafter"/>
</dbReference>
<feature type="non-terminal residue" evidence="16">
    <location>
        <position position="1"/>
    </location>
</feature>
<dbReference type="Gene3D" id="3.40.1110.10">
    <property type="entry name" value="Calcium-transporting ATPase, cytoplasmic domain N"/>
    <property type="match status" value="1"/>
</dbReference>
<dbReference type="Proteomes" id="UP000649617">
    <property type="component" value="Unassembled WGS sequence"/>
</dbReference>
<keyword evidence="6 14" id="KW-1133">Transmembrane helix</keyword>
<dbReference type="EC" id="7.2.2.3" evidence="10"/>
<feature type="transmembrane region" description="Helical" evidence="14">
    <location>
        <begin position="287"/>
        <end position="316"/>
    </location>
</feature>
<dbReference type="GO" id="GO:1990573">
    <property type="term" value="P:potassium ion import across plasma membrane"/>
    <property type="evidence" value="ECO:0007669"/>
    <property type="project" value="TreeGrafter"/>
</dbReference>
<comment type="catalytic activity">
    <reaction evidence="11">
        <text>Na(+)(in) + ATP + H2O = Na(+)(out) + ADP + phosphate + H(+)</text>
        <dbReference type="Rhea" id="RHEA:14633"/>
        <dbReference type="ChEBI" id="CHEBI:15377"/>
        <dbReference type="ChEBI" id="CHEBI:15378"/>
        <dbReference type="ChEBI" id="CHEBI:29101"/>
        <dbReference type="ChEBI" id="CHEBI:30616"/>
        <dbReference type="ChEBI" id="CHEBI:43474"/>
        <dbReference type="ChEBI" id="CHEBI:456216"/>
        <dbReference type="EC" id="7.2.2.3"/>
    </reaction>
    <physiologicalReaction direction="left-to-right" evidence="11">
        <dbReference type="Rhea" id="RHEA:14634"/>
    </physiologicalReaction>
</comment>
<dbReference type="OrthoDB" id="116380at2759"/>
<comment type="subcellular location">
    <subcellularLocation>
        <location evidence="1">Membrane</location>
        <topology evidence="1">Multi-pass membrane protein</topology>
    </subcellularLocation>
</comment>
<keyword evidence="8 14" id="KW-0472">Membrane</keyword>
<dbReference type="SMART" id="SM00831">
    <property type="entry name" value="Cation_ATPase_N"/>
    <property type="match status" value="1"/>
</dbReference>
<dbReference type="InterPro" id="IPR036412">
    <property type="entry name" value="HAD-like_sf"/>
</dbReference>
<dbReference type="InterPro" id="IPR059000">
    <property type="entry name" value="ATPase_P-type_domA"/>
</dbReference>
<dbReference type="InterPro" id="IPR018303">
    <property type="entry name" value="ATPase_P-typ_P_site"/>
</dbReference>
<evidence type="ECO:0000256" key="5">
    <source>
        <dbReference type="ARBA" id="ARBA00022967"/>
    </source>
</evidence>
<evidence type="ECO:0000256" key="11">
    <source>
        <dbReference type="ARBA" id="ARBA00049499"/>
    </source>
</evidence>
<keyword evidence="5" id="KW-1278">Translocase</keyword>
<dbReference type="Pfam" id="PF00122">
    <property type="entry name" value="E1-E2_ATPase"/>
    <property type="match status" value="1"/>
</dbReference>
<feature type="transmembrane region" description="Helical" evidence="14">
    <location>
        <begin position="825"/>
        <end position="851"/>
    </location>
</feature>
<dbReference type="FunFam" id="3.40.50.1000:FF:000001">
    <property type="entry name" value="Phospholipid-transporting ATPase IC"/>
    <property type="match status" value="1"/>
</dbReference>
<accession>A0A812YCT4</accession>
<reference evidence="16" key="1">
    <citation type="submission" date="2021-02" db="EMBL/GenBank/DDBJ databases">
        <authorList>
            <person name="Dougan E. K."/>
            <person name="Rhodes N."/>
            <person name="Thang M."/>
            <person name="Chan C."/>
        </authorList>
    </citation>
    <scope>NUCLEOTIDE SEQUENCE</scope>
</reference>
<evidence type="ECO:0000256" key="13">
    <source>
        <dbReference type="SAM" id="MobiDB-lite"/>
    </source>
</evidence>
<comment type="caution">
    <text evidence="16">The sequence shown here is derived from an EMBL/GenBank/DDBJ whole genome shotgun (WGS) entry which is preliminary data.</text>
</comment>
<dbReference type="GO" id="GO:0005886">
    <property type="term" value="C:plasma membrane"/>
    <property type="evidence" value="ECO:0007669"/>
    <property type="project" value="TreeGrafter"/>
</dbReference>